<proteinExistence type="predicted"/>
<reference evidence="3" key="1">
    <citation type="journal article" date="2022" name="ISME J.">
        <title>Genetic and phylogenetic analysis of dissimilatory iodate-reducing bacteria identifies potential niches across the world's oceans.</title>
        <authorList>
            <person name="Reyes-Umana V."/>
            <person name="Henning Z."/>
            <person name="Lee K."/>
            <person name="Barnum T.P."/>
            <person name="Coates J.D."/>
        </authorList>
    </citation>
    <scope>NUCLEOTIDE SEQUENCE [LARGE SCALE GENOMIC DNA]</scope>
    <source>
        <strain evidence="3">IR12</strain>
    </source>
</reference>
<keyword evidence="1" id="KW-0732">Signal</keyword>
<sequence>MKAALAAALLLGACASLPPPGCTALSTTTRYCLQPLPAGHTVAVNQLVDMQFPGRPAGERLVFAIDATDARMQIVGLNPLGQTVFRLGVNHGQTQWDGPPAAEALARQLPALVQLMLWPADSVRQGLSRDAALRVAPDGRRLHDRDGTLLLDTRQSDPDPRLGQVDAVFTPLDARWRVTRLAD</sequence>
<keyword evidence="3" id="KW-1185">Reference proteome</keyword>
<evidence type="ECO:0000313" key="3">
    <source>
        <dbReference type="Proteomes" id="UP000694660"/>
    </source>
</evidence>
<comment type="caution">
    <text evidence="2">The sequence shown here is derived from an EMBL/GenBank/DDBJ whole genome shotgun (WGS) entry which is preliminary data.</text>
</comment>
<dbReference type="AlphaFoldDB" id="A0A944DB28"/>
<dbReference type="RefSeq" id="WP_214363174.1">
    <property type="nucleotide sequence ID" value="NZ_JAEKFT010000026.1"/>
</dbReference>
<feature type="signal peptide" evidence="1">
    <location>
        <begin position="1"/>
        <end position="24"/>
    </location>
</feature>
<dbReference type="EMBL" id="JAEKFT010000026">
    <property type="protein sequence ID" value="MBT0963239.1"/>
    <property type="molecule type" value="Genomic_DNA"/>
</dbReference>
<gene>
    <name evidence="2" type="ORF">I8J34_18815</name>
</gene>
<protein>
    <submittedName>
        <fullName evidence="2">DUF3261 domain-containing protein</fullName>
    </submittedName>
</protein>
<accession>A0A944DB28</accession>
<dbReference type="Proteomes" id="UP000694660">
    <property type="component" value="Unassembled WGS sequence"/>
</dbReference>
<dbReference type="Pfam" id="PF11659">
    <property type="entry name" value="DUF3261"/>
    <property type="match status" value="1"/>
</dbReference>
<evidence type="ECO:0000256" key="1">
    <source>
        <dbReference type="SAM" id="SignalP"/>
    </source>
</evidence>
<evidence type="ECO:0000313" key="2">
    <source>
        <dbReference type="EMBL" id="MBT0963239.1"/>
    </source>
</evidence>
<feature type="chain" id="PRO_5036806947" evidence="1">
    <location>
        <begin position="25"/>
        <end position="183"/>
    </location>
</feature>
<name>A0A944DB28_DENI1</name>
<dbReference type="InterPro" id="IPR021675">
    <property type="entry name" value="DUF3261"/>
</dbReference>
<organism evidence="2 3">
    <name type="scientific">Denitromonas iodatirespirans</name>
    <dbReference type="NCBI Taxonomy" id="2795389"/>
    <lineage>
        <taxon>Bacteria</taxon>
        <taxon>Pseudomonadati</taxon>
        <taxon>Pseudomonadota</taxon>
        <taxon>Betaproteobacteria</taxon>
        <taxon>Rhodocyclales</taxon>
        <taxon>Zoogloeaceae</taxon>
        <taxon>Denitromonas</taxon>
    </lineage>
</organism>